<evidence type="ECO:0000256" key="6">
    <source>
        <dbReference type="ARBA" id="ARBA00023136"/>
    </source>
</evidence>
<comment type="caution">
    <text evidence="9">The sequence shown here is derived from an EMBL/GenBank/DDBJ whole genome shotgun (WGS) entry which is preliminary data.</text>
</comment>
<evidence type="ECO:0000313" key="9">
    <source>
        <dbReference type="EMBL" id="KGP90375.1"/>
    </source>
</evidence>
<keyword evidence="4 7" id="KW-0812">Transmembrane</keyword>
<keyword evidence="3" id="KW-1003">Cell membrane</keyword>
<organism evidence="9 10">
    <name type="scientific">Pontibacillus chungwhensis BH030062</name>
    <dbReference type="NCBI Taxonomy" id="1385513"/>
    <lineage>
        <taxon>Bacteria</taxon>
        <taxon>Bacillati</taxon>
        <taxon>Bacillota</taxon>
        <taxon>Bacilli</taxon>
        <taxon>Bacillales</taxon>
        <taxon>Bacillaceae</taxon>
        <taxon>Pontibacillus</taxon>
    </lineage>
</organism>
<dbReference type="InterPro" id="IPR045324">
    <property type="entry name" value="Small_multidrug_res"/>
</dbReference>
<dbReference type="SUPFAM" id="SSF103481">
    <property type="entry name" value="Multidrug resistance efflux transporter EmrE"/>
    <property type="match status" value="1"/>
</dbReference>
<dbReference type="Proteomes" id="UP000030153">
    <property type="component" value="Unassembled WGS sequence"/>
</dbReference>
<evidence type="ECO:0000256" key="5">
    <source>
        <dbReference type="ARBA" id="ARBA00022989"/>
    </source>
</evidence>
<feature type="transmembrane region" description="Helical" evidence="8">
    <location>
        <begin position="86"/>
        <end position="105"/>
    </location>
</feature>
<dbReference type="InterPro" id="IPR000390">
    <property type="entry name" value="Small_drug/metabolite_transptr"/>
</dbReference>
<dbReference type="GO" id="GO:0022857">
    <property type="term" value="F:transmembrane transporter activity"/>
    <property type="evidence" value="ECO:0007669"/>
    <property type="project" value="InterPro"/>
</dbReference>
<evidence type="ECO:0000256" key="2">
    <source>
        <dbReference type="ARBA" id="ARBA00022448"/>
    </source>
</evidence>
<gene>
    <name evidence="9" type="ORF">N780_05570</name>
</gene>
<feature type="transmembrane region" description="Helical" evidence="8">
    <location>
        <begin position="59"/>
        <end position="80"/>
    </location>
</feature>
<dbReference type="Pfam" id="PF00893">
    <property type="entry name" value="Multi_Drug_Res"/>
    <property type="match status" value="1"/>
</dbReference>
<keyword evidence="6 8" id="KW-0472">Membrane</keyword>
<accession>A0A0A2V9K6</accession>
<dbReference type="OrthoDB" id="21828at2"/>
<evidence type="ECO:0000256" key="1">
    <source>
        <dbReference type="ARBA" id="ARBA00004651"/>
    </source>
</evidence>
<comment type="similarity">
    <text evidence="7">Belongs to the drug/metabolite transporter (DMT) superfamily. Small multidrug resistance (SMR) (TC 2.A.7.1) family.</text>
</comment>
<sequence>MGYIYLLAAIVAEVFGSSMLKWSTVEGSSKLWGTIGVISGFMMALFFLQLTLQYLPLNTAYAVWAGGGTALTVAISALLFKEQINGMMIAGILLIIGGVFILNMAKVAH</sequence>
<evidence type="ECO:0000256" key="3">
    <source>
        <dbReference type="ARBA" id="ARBA00022475"/>
    </source>
</evidence>
<dbReference type="PANTHER" id="PTHR30561">
    <property type="entry name" value="SMR FAMILY PROTON-DEPENDENT DRUG EFFLUX TRANSPORTER SUGE"/>
    <property type="match status" value="1"/>
</dbReference>
<dbReference type="AlphaFoldDB" id="A0A0A2V9K6"/>
<keyword evidence="5 8" id="KW-1133">Transmembrane helix</keyword>
<dbReference type="InterPro" id="IPR037185">
    <property type="entry name" value="EmrE-like"/>
</dbReference>
<dbReference type="Gene3D" id="1.10.3730.20">
    <property type="match status" value="1"/>
</dbReference>
<keyword evidence="2" id="KW-0813">Transport</keyword>
<keyword evidence="10" id="KW-1185">Reference proteome</keyword>
<dbReference type="RefSeq" id="WP_036786114.1">
    <property type="nucleotide sequence ID" value="NZ_AVBG01000013.1"/>
</dbReference>
<dbReference type="eggNOG" id="COG2076">
    <property type="taxonomic scope" value="Bacteria"/>
</dbReference>
<evidence type="ECO:0000256" key="8">
    <source>
        <dbReference type="SAM" id="Phobius"/>
    </source>
</evidence>
<dbReference type="EMBL" id="AVBG01000013">
    <property type="protein sequence ID" value="KGP90375.1"/>
    <property type="molecule type" value="Genomic_DNA"/>
</dbReference>
<reference evidence="9 10" key="1">
    <citation type="submission" date="2013-08" db="EMBL/GenBank/DDBJ databases">
        <title>Genome of Pontibacillus chungwhensis.</title>
        <authorList>
            <person name="Wang Q."/>
            <person name="Wang G."/>
        </authorList>
    </citation>
    <scope>NUCLEOTIDE SEQUENCE [LARGE SCALE GENOMIC DNA]</scope>
    <source>
        <strain evidence="9 10">BH030062</strain>
    </source>
</reference>
<evidence type="ECO:0000256" key="4">
    <source>
        <dbReference type="ARBA" id="ARBA00022692"/>
    </source>
</evidence>
<evidence type="ECO:0000313" key="10">
    <source>
        <dbReference type="Proteomes" id="UP000030153"/>
    </source>
</evidence>
<comment type="subcellular location">
    <subcellularLocation>
        <location evidence="1 7">Cell membrane</location>
        <topology evidence="1 7">Multi-pass membrane protein</topology>
    </subcellularLocation>
</comment>
<name>A0A0A2V9K6_9BACI</name>
<dbReference type="GO" id="GO:0005886">
    <property type="term" value="C:plasma membrane"/>
    <property type="evidence" value="ECO:0007669"/>
    <property type="project" value="UniProtKB-SubCell"/>
</dbReference>
<feature type="transmembrane region" description="Helical" evidence="8">
    <location>
        <begin position="32"/>
        <end position="52"/>
    </location>
</feature>
<dbReference type="STRING" id="1385513.N780_05570"/>
<evidence type="ECO:0000256" key="7">
    <source>
        <dbReference type="RuleBase" id="RU003942"/>
    </source>
</evidence>
<proteinExistence type="inferred from homology"/>
<dbReference type="PANTHER" id="PTHR30561:SF1">
    <property type="entry name" value="MULTIDRUG TRANSPORTER EMRE"/>
    <property type="match status" value="1"/>
</dbReference>
<protein>
    <submittedName>
        <fullName evidence="9">Multidrug transporter</fullName>
    </submittedName>
</protein>